<evidence type="ECO:0000313" key="5">
    <source>
        <dbReference type="EMBL" id="CAF3909213.1"/>
    </source>
</evidence>
<evidence type="ECO:0000313" key="4">
    <source>
        <dbReference type="EMBL" id="CAF1493265.1"/>
    </source>
</evidence>
<evidence type="ECO:0000313" key="3">
    <source>
        <dbReference type="EMBL" id="CAF1145597.1"/>
    </source>
</evidence>
<organism evidence="3 7">
    <name type="scientific">Didymodactylos carnosus</name>
    <dbReference type="NCBI Taxonomy" id="1234261"/>
    <lineage>
        <taxon>Eukaryota</taxon>
        <taxon>Metazoa</taxon>
        <taxon>Spiralia</taxon>
        <taxon>Gnathifera</taxon>
        <taxon>Rotifera</taxon>
        <taxon>Eurotatoria</taxon>
        <taxon>Bdelloidea</taxon>
        <taxon>Philodinida</taxon>
        <taxon>Philodinidae</taxon>
        <taxon>Didymodactylos</taxon>
    </lineage>
</organism>
<reference evidence="3" key="1">
    <citation type="submission" date="2021-02" db="EMBL/GenBank/DDBJ databases">
        <authorList>
            <person name="Nowell W R."/>
        </authorList>
    </citation>
    <scope>NUCLEOTIDE SEQUENCE</scope>
</reference>
<keyword evidence="7" id="KW-1185">Reference proteome</keyword>
<feature type="region of interest" description="Disordered" evidence="2">
    <location>
        <begin position="192"/>
        <end position="257"/>
    </location>
</feature>
<comment type="caution">
    <text evidence="3">The sequence shown here is derived from an EMBL/GenBank/DDBJ whole genome shotgun (WGS) entry which is preliminary data.</text>
</comment>
<name>A0A814SCM5_9BILA</name>
<evidence type="ECO:0000256" key="2">
    <source>
        <dbReference type="SAM" id="MobiDB-lite"/>
    </source>
</evidence>
<sequence>MQDNACVNVSPTACTAYQTLAEQQQFSNWFCPKCLSDETVDRVPPRCLQTLSDRIDKIEHHLTTINDTHDQLVDHLDKLNENLEQEKRRKNIIVKNLSPVEGINDRVVVVRFVQDDLGINIHPSSIDSVWRFKTSSATTNDRPPLLDIAFNDLSLRSSILAKALVIKNSSDVSVKIVYIGKHLTKQQSLQAFEARQRQNQSQQQQSTTSSSVVDMDSNRPNQNSDDMNSKPTNNNINRNNINNNNNVNINNNPNANK</sequence>
<accession>A0A814SCM5</accession>
<proteinExistence type="predicted"/>
<dbReference type="EMBL" id="CAJNOK010033350">
    <property type="protein sequence ID" value="CAF1493265.1"/>
    <property type="molecule type" value="Genomic_DNA"/>
</dbReference>
<evidence type="ECO:0000313" key="6">
    <source>
        <dbReference type="EMBL" id="CAF4282439.1"/>
    </source>
</evidence>
<dbReference type="EMBL" id="CAJOBC010006731">
    <property type="protein sequence ID" value="CAF3909213.1"/>
    <property type="molecule type" value="Genomic_DNA"/>
</dbReference>
<evidence type="ECO:0000313" key="7">
    <source>
        <dbReference type="Proteomes" id="UP000663829"/>
    </source>
</evidence>
<feature type="compositionally biased region" description="Low complexity" evidence="2">
    <location>
        <begin position="233"/>
        <end position="257"/>
    </location>
</feature>
<evidence type="ECO:0000256" key="1">
    <source>
        <dbReference type="SAM" id="Coils"/>
    </source>
</evidence>
<dbReference type="EMBL" id="CAJNOQ010006731">
    <property type="protein sequence ID" value="CAF1145597.1"/>
    <property type="molecule type" value="Genomic_DNA"/>
</dbReference>
<dbReference type="AlphaFoldDB" id="A0A814SCM5"/>
<feature type="coiled-coil region" evidence="1">
    <location>
        <begin position="66"/>
        <end position="96"/>
    </location>
</feature>
<protein>
    <submittedName>
        <fullName evidence="3">Uncharacterized protein</fullName>
    </submittedName>
</protein>
<dbReference type="Proteomes" id="UP000681722">
    <property type="component" value="Unassembled WGS sequence"/>
</dbReference>
<feature type="compositionally biased region" description="Low complexity" evidence="2">
    <location>
        <begin position="197"/>
        <end position="211"/>
    </location>
</feature>
<feature type="compositionally biased region" description="Polar residues" evidence="2">
    <location>
        <begin position="218"/>
        <end position="232"/>
    </location>
</feature>
<dbReference type="EMBL" id="CAJOBA010055322">
    <property type="protein sequence ID" value="CAF4282439.1"/>
    <property type="molecule type" value="Genomic_DNA"/>
</dbReference>
<dbReference type="Proteomes" id="UP000682733">
    <property type="component" value="Unassembled WGS sequence"/>
</dbReference>
<dbReference type="Proteomes" id="UP000663829">
    <property type="component" value="Unassembled WGS sequence"/>
</dbReference>
<dbReference type="Proteomes" id="UP000677228">
    <property type="component" value="Unassembled WGS sequence"/>
</dbReference>
<gene>
    <name evidence="3" type="ORF">GPM918_LOCUS20912</name>
    <name evidence="4" type="ORF">OVA965_LOCUS36599</name>
    <name evidence="5" type="ORF">SRO942_LOCUS20909</name>
    <name evidence="6" type="ORF">TMI583_LOCUS37618</name>
</gene>
<keyword evidence="1" id="KW-0175">Coiled coil</keyword>